<comment type="subcellular location">
    <subcellularLocation>
        <location evidence="1">Cytoplasm</location>
        <location evidence="1">Cytoplasmic ribonucleoprotein granule</location>
    </subcellularLocation>
</comment>
<comment type="caution">
    <text evidence="13">The sequence shown here is derived from an EMBL/GenBank/DDBJ whole genome shotgun (WGS) entry which is preliminary data.</text>
</comment>
<dbReference type="EMBL" id="JAIZAY010000002">
    <property type="protein sequence ID" value="KAJ8046749.1"/>
    <property type="molecule type" value="Genomic_DNA"/>
</dbReference>
<keyword evidence="4" id="KW-0963">Cytoplasm</keyword>
<dbReference type="Gene3D" id="3.40.50.300">
    <property type="entry name" value="P-loop containing nucleotide triphosphate hydrolases"/>
    <property type="match status" value="2"/>
</dbReference>
<sequence length="1017" mass="116177">MRRRKQIDPVKVSDLWEHFFKYVTENHPDWHSHCDMEELRKCFKEEYAPSLILQQGVPSKPVCGFGTMMYRLRRQKKLKCSKGKVSFYEKTGYATVDQHRRPVKREGSEGVVQQNREYPALCEECGVILNSASQQQDHIKGARHRLNLTKQYLKKNRDMLIEDKHGVSIVSKEGLDVEDGKITINVTEGEISVTELLIRCSDVPVTLLLVTPLVVDSRVNVSDAKGVSEGKVSLLFQKGDEYKIKVRCEARNYGEIRTPIAFAFKLSSSETFHIARNVVFSVRGENQEDLQQTAPYSRLSKLRLDPFSKDVLHGIQFAFSDGGKLTQKVSLEHYNIPSQVNRLLNSNKPEEVDELSSPLTVNNYSQKFRSLLYSEEHQMKVDITRYDMKGVTMKKSRQHRGLLNLEVPGLAENRPSVLRGDHLSAAKSEGSRDKTYRGYVHHVEQEVVSLSFHESLVSNFIENMTFDIQFTFSRYPLRLQHYAVDPANLMMDEMRSVLFPENQGFQPTDPEKIKSKNKLFDNKLSSNFEQVQAIYHIVEGSSKPAPYLVFGPPGTGKTVTIVEAMKQQVYQSKTNFILACAPSNSAADLIAKRVLENGPVAKSSLLRMSASSRSWDAVDPELKEKFRECLNYDLNHSIYFPSADDIKEKRIVVTTMVTAGRLVLTDCFKDHFTHIFLDEAGHAVEPEALIPISGLLPRNGQLVMAGDPKQLGPVLRSPVSKSNGLELSLLERLMTTEEAYKRQPNGKYNDHLLTKLLRNYRSHPAILEKPNEMFYDSELLVCADEIMRNSLQTFDQLPSKGFPIIFHGIEGKDEREENSPSFFNVAEAQQVMKYTNDLLEMRGGKAIRKTDIGIISPYRKQVRLVIHQVQKIQKLLRKKNWTDIKVGSVEEFQGQERLIIIISTVRSTREEFLQLDRDYKLGFLKNPKRFNVAITRAKALLICIGNPHMLSKDENWNGFLRYCLENNAYTGCPYTPDTEESEMITLTEKMARLNIPKLTFTEEEAAAVNDPEWRGDR</sequence>
<evidence type="ECO:0000313" key="13">
    <source>
        <dbReference type="EMBL" id="KAJ8046749.1"/>
    </source>
</evidence>
<dbReference type="CDD" id="cd18038">
    <property type="entry name" value="DEXXQc_Helz-like"/>
    <property type="match status" value="1"/>
</dbReference>
<dbReference type="OrthoDB" id="6513042at2759"/>
<dbReference type="GO" id="GO:0016787">
    <property type="term" value="F:hydrolase activity"/>
    <property type="evidence" value="ECO:0007669"/>
    <property type="project" value="UniProtKB-KW"/>
</dbReference>
<proteinExistence type="inferred from homology"/>
<dbReference type="PANTHER" id="PTHR45418:SF1">
    <property type="entry name" value="CANCER_TESTIS ANTIGEN 55"/>
    <property type="match status" value="1"/>
</dbReference>
<comment type="similarity">
    <text evidence="2">Belongs to the DNA2/NAM7 helicase family. SDE3 subfamily.</text>
</comment>
<organism evidence="13 14">
    <name type="scientific">Holothuria leucospilota</name>
    <name type="common">Black long sea cucumber</name>
    <name type="synonym">Mertensiothuria leucospilota</name>
    <dbReference type="NCBI Taxonomy" id="206669"/>
    <lineage>
        <taxon>Eukaryota</taxon>
        <taxon>Metazoa</taxon>
        <taxon>Echinodermata</taxon>
        <taxon>Eleutherozoa</taxon>
        <taxon>Echinozoa</taxon>
        <taxon>Holothuroidea</taxon>
        <taxon>Aspidochirotacea</taxon>
        <taxon>Aspidochirotida</taxon>
        <taxon>Holothuriidae</taxon>
        <taxon>Holothuria</taxon>
    </lineage>
</organism>
<gene>
    <name evidence="13" type="ORF">HOLleu_05530</name>
</gene>
<dbReference type="InterPro" id="IPR041679">
    <property type="entry name" value="DNA2/NAM7-like_C"/>
</dbReference>
<evidence type="ECO:0000256" key="5">
    <source>
        <dbReference type="ARBA" id="ARBA00022741"/>
    </source>
</evidence>
<dbReference type="PANTHER" id="PTHR45418">
    <property type="entry name" value="CANCER/TESTIS ANTIGEN 55"/>
    <property type="match status" value="1"/>
</dbReference>
<evidence type="ECO:0000313" key="14">
    <source>
        <dbReference type="Proteomes" id="UP001152320"/>
    </source>
</evidence>
<dbReference type="InterPro" id="IPR049080">
    <property type="entry name" value="MOV-10-like_beta-barrel"/>
</dbReference>
<comment type="catalytic activity">
    <reaction evidence="11">
        <text>ATP + H2O = ADP + phosphate + H(+)</text>
        <dbReference type="Rhea" id="RHEA:13065"/>
        <dbReference type="ChEBI" id="CHEBI:15377"/>
        <dbReference type="ChEBI" id="CHEBI:15378"/>
        <dbReference type="ChEBI" id="CHEBI:30616"/>
        <dbReference type="ChEBI" id="CHEBI:43474"/>
        <dbReference type="ChEBI" id="CHEBI:456216"/>
        <dbReference type="EC" id="3.6.4.13"/>
    </reaction>
</comment>
<dbReference type="FunFam" id="3.40.50.300:FF:000608">
    <property type="entry name" value="Mov10 RISC complex RNA helicase"/>
    <property type="match status" value="1"/>
</dbReference>
<dbReference type="SUPFAM" id="SSF57667">
    <property type="entry name" value="beta-beta-alpha zinc fingers"/>
    <property type="match status" value="1"/>
</dbReference>
<dbReference type="InterPro" id="IPR049079">
    <property type="entry name" value="Mov-10_helical"/>
</dbReference>
<evidence type="ECO:0000256" key="8">
    <source>
        <dbReference type="ARBA" id="ARBA00022840"/>
    </source>
</evidence>
<dbReference type="GO" id="GO:0031047">
    <property type="term" value="P:regulatory ncRNA-mediated gene silencing"/>
    <property type="evidence" value="ECO:0007669"/>
    <property type="project" value="UniProtKB-KW"/>
</dbReference>
<evidence type="ECO:0000256" key="11">
    <source>
        <dbReference type="ARBA" id="ARBA00047984"/>
    </source>
</evidence>
<dbReference type="Gene3D" id="3.30.160.60">
    <property type="entry name" value="Classic Zinc Finger"/>
    <property type="match status" value="1"/>
</dbReference>
<dbReference type="InterPro" id="IPR041677">
    <property type="entry name" value="DNA2/NAM7_AAA_11"/>
</dbReference>
<keyword evidence="8" id="KW-0067">ATP-binding</keyword>
<keyword evidence="5" id="KW-0547">Nucleotide-binding</keyword>
<reference evidence="13" key="1">
    <citation type="submission" date="2021-10" db="EMBL/GenBank/DDBJ databases">
        <title>Tropical sea cucumber genome reveals ecological adaptation and Cuvierian tubules defense mechanism.</title>
        <authorList>
            <person name="Chen T."/>
        </authorList>
    </citation>
    <scope>NUCLEOTIDE SEQUENCE</scope>
    <source>
        <strain evidence="13">Nanhai2018</strain>
        <tissue evidence="13">Muscle</tissue>
    </source>
</reference>
<dbReference type="AlphaFoldDB" id="A0A9Q1CLJ7"/>
<dbReference type="InterPro" id="IPR027417">
    <property type="entry name" value="P-loop_NTPase"/>
</dbReference>
<dbReference type="GO" id="GO:0005524">
    <property type="term" value="F:ATP binding"/>
    <property type="evidence" value="ECO:0007669"/>
    <property type="project" value="UniProtKB-KW"/>
</dbReference>
<dbReference type="GO" id="GO:0032574">
    <property type="term" value="F:5'-3' RNA helicase activity"/>
    <property type="evidence" value="ECO:0007669"/>
    <property type="project" value="InterPro"/>
</dbReference>
<protein>
    <recommendedName>
        <fullName evidence="3">RNA helicase</fullName>
        <ecNumber evidence="3">3.6.4.13</ecNumber>
    </recommendedName>
</protein>
<dbReference type="Pfam" id="PF21635">
    <property type="entry name" value="Mov-10_helical"/>
    <property type="match status" value="1"/>
</dbReference>
<dbReference type="GO" id="GO:0036464">
    <property type="term" value="C:cytoplasmic ribonucleoprotein granule"/>
    <property type="evidence" value="ECO:0007669"/>
    <property type="project" value="UniProtKB-SubCell"/>
</dbReference>
<evidence type="ECO:0000256" key="2">
    <source>
        <dbReference type="ARBA" id="ARBA00005601"/>
    </source>
</evidence>
<dbReference type="Pfam" id="PF21633">
    <property type="entry name" value="MOV-10_Ig-like"/>
    <property type="match status" value="1"/>
</dbReference>
<keyword evidence="9" id="KW-0694">RNA-binding</keyword>
<dbReference type="SMART" id="SM00382">
    <property type="entry name" value="AAA"/>
    <property type="match status" value="1"/>
</dbReference>
<name>A0A9Q1CLJ7_HOLLE</name>
<dbReference type="GO" id="GO:0003723">
    <property type="term" value="F:RNA binding"/>
    <property type="evidence" value="ECO:0007669"/>
    <property type="project" value="UniProtKB-KW"/>
</dbReference>
<keyword evidence="7 13" id="KW-0347">Helicase</keyword>
<evidence type="ECO:0000256" key="4">
    <source>
        <dbReference type="ARBA" id="ARBA00022490"/>
    </source>
</evidence>
<dbReference type="Pfam" id="PF21634">
    <property type="entry name" value="MOV-10_beta-barrel"/>
    <property type="match status" value="1"/>
</dbReference>
<feature type="domain" description="AAA+ ATPase" evidence="12">
    <location>
        <begin position="543"/>
        <end position="729"/>
    </location>
</feature>
<dbReference type="SUPFAM" id="SSF52540">
    <property type="entry name" value="P-loop containing nucleoside triphosphate hydrolases"/>
    <property type="match status" value="1"/>
</dbReference>
<evidence type="ECO:0000256" key="9">
    <source>
        <dbReference type="ARBA" id="ARBA00022884"/>
    </source>
</evidence>
<dbReference type="Pfam" id="PF13086">
    <property type="entry name" value="AAA_11"/>
    <property type="match status" value="2"/>
</dbReference>
<evidence type="ECO:0000256" key="10">
    <source>
        <dbReference type="ARBA" id="ARBA00023158"/>
    </source>
</evidence>
<evidence type="ECO:0000256" key="7">
    <source>
        <dbReference type="ARBA" id="ARBA00022806"/>
    </source>
</evidence>
<dbReference type="InterPro" id="IPR026122">
    <property type="entry name" value="MOV-10/SDE3_DEXXQ/H-box"/>
</dbReference>
<dbReference type="Pfam" id="PF13087">
    <property type="entry name" value="AAA_12"/>
    <property type="match status" value="1"/>
</dbReference>
<evidence type="ECO:0000256" key="3">
    <source>
        <dbReference type="ARBA" id="ARBA00012552"/>
    </source>
</evidence>
<keyword evidence="10" id="KW-0943">RNA-mediated gene silencing</keyword>
<evidence type="ECO:0000256" key="1">
    <source>
        <dbReference type="ARBA" id="ARBA00004331"/>
    </source>
</evidence>
<evidence type="ECO:0000259" key="12">
    <source>
        <dbReference type="SMART" id="SM00382"/>
    </source>
</evidence>
<keyword evidence="6" id="KW-0378">Hydrolase</keyword>
<dbReference type="EC" id="3.6.4.13" evidence="3"/>
<keyword evidence="14" id="KW-1185">Reference proteome</keyword>
<dbReference type="InterPro" id="IPR036236">
    <property type="entry name" value="Znf_C2H2_sf"/>
</dbReference>
<dbReference type="InterPro" id="IPR049077">
    <property type="entry name" value="MOV-10_Ig-like"/>
</dbReference>
<dbReference type="InterPro" id="IPR047187">
    <property type="entry name" value="SF1_C_Upf1"/>
</dbReference>
<evidence type="ECO:0000256" key="6">
    <source>
        <dbReference type="ARBA" id="ARBA00022801"/>
    </source>
</evidence>
<dbReference type="CDD" id="cd18808">
    <property type="entry name" value="SF1_C_Upf1"/>
    <property type="match status" value="1"/>
</dbReference>
<accession>A0A9Q1CLJ7</accession>
<dbReference type="InterPro" id="IPR003593">
    <property type="entry name" value="AAA+_ATPase"/>
</dbReference>
<dbReference type="Proteomes" id="UP001152320">
    <property type="component" value="Chromosome 2"/>
</dbReference>